<dbReference type="Pfam" id="PF01565">
    <property type="entry name" value="FAD_binding_4"/>
    <property type="match status" value="1"/>
</dbReference>
<keyword evidence="5" id="KW-0732">Signal</keyword>
<name>A0A2T2NHC0_CORCC</name>
<dbReference type="AlphaFoldDB" id="A0A2T2NHC0"/>
<accession>A0A2T2NHC0</accession>
<dbReference type="STRING" id="1448308.A0A2T2NHC0"/>
<keyword evidence="8" id="KW-1185">Reference proteome</keyword>
<dbReference type="EMBL" id="KZ678137">
    <property type="protein sequence ID" value="PSN64832.1"/>
    <property type="molecule type" value="Genomic_DNA"/>
</dbReference>
<dbReference type="GO" id="GO:0016491">
    <property type="term" value="F:oxidoreductase activity"/>
    <property type="evidence" value="ECO:0007669"/>
    <property type="project" value="UniProtKB-KW"/>
</dbReference>
<evidence type="ECO:0000256" key="1">
    <source>
        <dbReference type="ARBA" id="ARBA00005466"/>
    </source>
</evidence>
<evidence type="ECO:0000256" key="3">
    <source>
        <dbReference type="ARBA" id="ARBA00022827"/>
    </source>
</evidence>
<dbReference type="InterPro" id="IPR016169">
    <property type="entry name" value="FAD-bd_PCMH_sub2"/>
</dbReference>
<gene>
    <name evidence="7" type="ORF">BS50DRAFT_644650</name>
</gene>
<dbReference type="Proteomes" id="UP000240883">
    <property type="component" value="Unassembled WGS sequence"/>
</dbReference>
<dbReference type="PROSITE" id="PS51387">
    <property type="entry name" value="FAD_PCMH"/>
    <property type="match status" value="1"/>
</dbReference>
<proteinExistence type="inferred from homology"/>
<dbReference type="InterPro" id="IPR050416">
    <property type="entry name" value="FAD-linked_Oxidoreductase"/>
</dbReference>
<dbReference type="InterPro" id="IPR006094">
    <property type="entry name" value="Oxid_FAD_bind_N"/>
</dbReference>
<evidence type="ECO:0000256" key="5">
    <source>
        <dbReference type="SAM" id="SignalP"/>
    </source>
</evidence>
<keyword evidence="2" id="KW-0285">Flavoprotein</keyword>
<feature type="chain" id="PRO_5015455671" evidence="5">
    <location>
        <begin position="31"/>
        <end position="503"/>
    </location>
</feature>
<dbReference type="Gene3D" id="3.30.465.10">
    <property type="match status" value="1"/>
</dbReference>
<dbReference type="PANTHER" id="PTHR42973:SF13">
    <property type="entry name" value="FAD-BINDING PCMH-TYPE DOMAIN-CONTAINING PROTEIN"/>
    <property type="match status" value="1"/>
</dbReference>
<evidence type="ECO:0000313" key="8">
    <source>
        <dbReference type="Proteomes" id="UP000240883"/>
    </source>
</evidence>
<organism evidence="7 8">
    <name type="scientific">Corynespora cassiicola Philippines</name>
    <dbReference type="NCBI Taxonomy" id="1448308"/>
    <lineage>
        <taxon>Eukaryota</taxon>
        <taxon>Fungi</taxon>
        <taxon>Dikarya</taxon>
        <taxon>Ascomycota</taxon>
        <taxon>Pezizomycotina</taxon>
        <taxon>Dothideomycetes</taxon>
        <taxon>Pleosporomycetidae</taxon>
        <taxon>Pleosporales</taxon>
        <taxon>Corynesporascaceae</taxon>
        <taxon>Corynespora</taxon>
    </lineage>
</organism>
<evidence type="ECO:0000256" key="4">
    <source>
        <dbReference type="ARBA" id="ARBA00023002"/>
    </source>
</evidence>
<dbReference type="SUPFAM" id="SSF56176">
    <property type="entry name" value="FAD-binding/transporter-associated domain-like"/>
    <property type="match status" value="1"/>
</dbReference>
<dbReference type="GO" id="GO:0071949">
    <property type="term" value="F:FAD binding"/>
    <property type="evidence" value="ECO:0007669"/>
    <property type="project" value="InterPro"/>
</dbReference>
<protein>
    <submittedName>
        <fullName evidence="7">FAD binding domain protein</fullName>
    </submittedName>
</protein>
<keyword evidence="4" id="KW-0560">Oxidoreductase</keyword>
<feature type="domain" description="FAD-binding PCMH-type" evidence="6">
    <location>
        <begin position="71"/>
        <end position="242"/>
    </location>
</feature>
<feature type="signal peptide" evidence="5">
    <location>
        <begin position="1"/>
        <end position="30"/>
    </location>
</feature>
<evidence type="ECO:0000259" key="6">
    <source>
        <dbReference type="PROSITE" id="PS51387"/>
    </source>
</evidence>
<dbReference type="InterPro" id="IPR016166">
    <property type="entry name" value="FAD-bd_PCMH"/>
</dbReference>
<dbReference type="InterPro" id="IPR036318">
    <property type="entry name" value="FAD-bd_PCMH-like_sf"/>
</dbReference>
<evidence type="ECO:0000256" key="2">
    <source>
        <dbReference type="ARBA" id="ARBA00022630"/>
    </source>
</evidence>
<keyword evidence="3" id="KW-0274">FAD</keyword>
<comment type="similarity">
    <text evidence="1">Belongs to the oxygen-dependent FAD-linked oxidoreductase family.</text>
</comment>
<sequence>MAISFRQLHVYLLCLAISHTTALYLQPVYGKSVTAGCGQACAQLAARFASTSAIHFPENDPSFRIWDAKQAAVVPACRVEPHTSDEVVEVLSIIKDNWCTFAIKGGGHARRVDASNSNGGVTLDMGRFNQTEVMDDLQSAWLGAGLTLVEADRALEEKQLAFLGGRVDTVGVAGFSMGGGFSNLIAKMGLAVDNILEYEVILPNGTIANITHETDPDIYYALRGGANNFGIITRFRHRTVLQGQQLFGQRTYSLNYTHQILAETYKLATLYSNDTDMVYYTRLQYNRTTESFVPAIWYSYLKPEPSPSVFKDAFEIPYETDALRTDWVSNHIATAPAFGLRRLYTTFTYSPSASLEKRVWEIFQSLVAKFSHVPGFSPGVVLQPIPKAVFRAAKERGGNALGLEPPGDGPLMLALLTFGWQNATDDQVMYSFAEAWRSRSVNAAKEMGLWNRYLYINYCKEDQDPFASYGEENASRLRKIQRKVDKEGIFTSSGLNRGYFKLL</sequence>
<dbReference type="Gene3D" id="3.40.462.20">
    <property type="match status" value="1"/>
</dbReference>
<dbReference type="PANTHER" id="PTHR42973">
    <property type="entry name" value="BINDING OXIDOREDUCTASE, PUTATIVE (AFU_ORTHOLOGUE AFUA_1G17690)-RELATED"/>
    <property type="match status" value="1"/>
</dbReference>
<dbReference type="OrthoDB" id="2151789at2759"/>
<reference evidence="7 8" key="1">
    <citation type="journal article" date="2018" name="Front. Microbiol.">
        <title>Genome-Wide Analysis of Corynespora cassiicola Leaf Fall Disease Putative Effectors.</title>
        <authorList>
            <person name="Lopez D."/>
            <person name="Ribeiro S."/>
            <person name="Label P."/>
            <person name="Fumanal B."/>
            <person name="Venisse J.S."/>
            <person name="Kohler A."/>
            <person name="de Oliveira R.R."/>
            <person name="Labutti K."/>
            <person name="Lipzen A."/>
            <person name="Lail K."/>
            <person name="Bauer D."/>
            <person name="Ohm R.A."/>
            <person name="Barry K.W."/>
            <person name="Spatafora J."/>
            <person name="Grigoriev I.V."/>
            <person name="Martin F.M."/>
            <person name="Pujade-Renaud V."/>
        </authorList>
    </citation>
    <scope>NUCLEOTIDE SEQUENCE [LARGE SCALE GENOMIC DNA]</scope>
    <source>
        <strain evidence="7 8">Philippines</strain>
    </source>
</reference>
<evidence type="ECO:0000313" key="7">
    <source>
        <dbReference type="EMBL" id="PSN64832.1"/>
    </source>
</evidence>